<name>A0A2A3EFA6_APICC</name>
<gene>
    <name evidence="14" type="ORF">APICC_06295</name>
</gene>
<dbReference type="GO" id="GO:0005044">
    <property type="term" value="F:scavenger receptor activity"/>
    <property type="evidence" value="ECO:0007669"/>
    <property type="project" value="TreeGrafter"/>
</dbReference>
<evidence type="ECO:0000256" key="5">
    <source>
        <dbReference type="ARBA" id="ARBA00022692"/>
    </source>
</evidence>
<dbReference type="InterPro" id="IPR002159">
    <property type="entry name" value="CD36_fam"/>
</dbReference>
<dbReference type="PANTHER" id="PTHR11923">
    <property type="entry name" value="SCAVENGER RECEPTOR CLASS B TYPE-1 SR-B1"/>
    <property type="match status" value="1"/>
</dbReference>
<dbReference type="OrthoDB" id="195015at2759"/>
<evidence type="ECO:0000256" key="6">
    <source>
        <dbReference type="ARBA" id="ARBA00022725"/>
    </source>
</evidence>
<dbReference type="STRING" id="94128.A0A2A3EFA6"/>
<keyword evidence="11" id="KW-0325">Glycoprotein</keyword>
<dbReference type="InterPro" id="IPR005428">
    <property type="entry name" value="CD36/SCARB1/SNMP1"/>
</dbReference>
<evidence type="ECO:0000313" key="14">
    <source>
        <dbReference type="EMBL" id="PBC30417.1"/>
    </source>
</evidence>
<evidence type="ECO:0000256" key="7">
    <source>
        <dbReference type="ARBA" id="ARBA00022989"/>
    </source>
</evidence>
<dbReference type="Proteomes" id="UP000242457">
    <property type="component" value="Unassembled WGS sequence"/>
</dbReference>
<evidence type="ECO:0000256" key="8">
    <source>
        <dbReference type="ARBA" id="ARBA00023136"/>
    </source>
</evidence>
<keyword evidence="15" id="KW-1185">Reference proteome</keyword>
<feature type="transmembrane region" description="Helical" evidence="13">
    <location>
        <begin position="409"/>
        <end position="429"/>
    </location>
</feature>
<evidence type="ECO:0000256" key="4">
    <source>
        <dbReference type="ARBA" id="ARBA00022606"/>
    </source>
</evidence>
<keyword evidence="8 13" id="KW-0472">Membrane</keyword>
<dbReference type="PRINTS" id="PR01609">
    <property type="entry name" value="CD36FAMILY"/>
</dbReference>
<keyword evidence="4" id="KW-0716">Sensory transduction</keyword>
<dbReference type="AlphaFoldDB" id="A0A2A3EFA6"/>
<evidence type="ECO:0000256" key="3">
    <source>
        <dbReference type="ARBA" id="ARBA00022475"/>
    </source>
</evidence>
<evidence type="ECO:0000256" key="11">
    <source>
        <dbReference type="ARBA" id="ARBA00023180"/>
    </source>
</evidence>
<feature type="disulfide bond" evidence="12">
    <location>
        <begin position="283"/>
        <end position="292"/>
    </location>
</feature>
<protein>
    <submittedName>
        <fullName evidence="14">Platelet glycoprotein</fullName>
    </submittedName>
</protein>
<feature type="disulfide bond" evidence="12">
    <location>
        <begin position="217"/>
        <end position="281"/>
    </location>
</feature>
<evidence type="ECO:0000256" key="13">
    <source>
        <dbReference type="SAM" id="Phobius"/>
    </source>
</evidence>
<reference evidence="14 15" key="1">
    <citation type="submission" date="2014-07" db="EMBL/GenBank/DDBJ databases">
        <title>Genomic and transcriptomic analysis on Apis cerana provide comprehensive insights into honey bee biology.</title>
        <authorList>
            <person name="Diao Q."/>
            <person name="Sun L."/>
            <person name="Zheng H."/>
            <person name="Zheng H."/>
            <person name="Xu S."/>
            <person name="Wang S."/>
            <person name="Zeng Z."/>
            <person name="Hu F."/>
            <person name="Su S."/>
            <person name="Wu J."/>
        </authorList>
    </citation>
    <scope>NUCLEOTIDE SEQUENCE [LARGE SCALE GENOMIC DNA]</scope>
    <source>
        <tissue evidence="14">Pupae without intestine</tissue>
    </source>
</reference>
<comment type="subcellular location">
    <subcellularLocation>
        <location evidence="1">Cell membrane</location>
        <topology evidence="1">Multi-pass membrane protein</topology>
    </subcellularLocation>
</comment>
<feature type="disulfide bond" evidence="12">
    <location>
        <begin position="246"/>
        <end position="303"/>
    </location>
</feature>
<dbReference type="GO" id="GO:0005737">
    <property type="term" value="C:cytoplasm"/>
    <property type="evidence" value="ECO:0007669"/>
    <property type="project" value="TreeGrafter"/>
</dbReference>
<accession>A0A2A3EFA6</accession>
<keyword evidence="7 13" id="KW-1133">Transmembrane helix</keyword>
<keyword evidence="3" id="KW-1003">Cell membrane</keyword>
<dbReference type="PANTHER" id="PTHR11923:SF69">
    <property type="entry name" value="SENSORY NEURON MEMBRANE PROTEIN 1"/>
    <property type="match status" value="1"/>
</dbReference>
<sequence length="461" mass="52911">MNLPLVKGKDMYNEWILPVSLIFKCYLFNVTNPDEVMQGDNPNLVEYGPFTYKEVFEKQIVDVNEELDEIIYDVKSTFRFDKYASLNISKRDTLNTLPPTYMEKFGNNIPKLFPNQKSIFLKANPKEILFDGVKLTCNERKFPELNMICKTLKTLRSPVLKEGEKDGVYYLSVFQRINGTIRGRFSVNRGVNNITELGNISSYNGRRVQTIWRTEKCNTVRGSDAITWAPLVNPLPSVLTFVSDLCRSIETDYDKKVSIYGLIGFRYVMKERTWFLNTSQCYCLEKNKVPNCLPQGLIDVTDCLKIPIIMSEPHFLHGDPQLLMYARGLNPNEDEHETFIVIEPYTGTPLSGQKKIQLNLKLERQPVDLLSNISEGYFPLLWCANGNTPDLSVIILTFQLLRLAKLIKFIDVIPLMIGIHMTIVTMLYCNCKKRKRQSTISIADSLLISSNSQSNNAWRST</sequence>
<keyword evidence="10" id="KW-0675">Receptor</keyword>
<organism evidence="14 15">
    <name type="scientific">Apis cerana cerana</name>
    <name type="common">Oriental honeybee</name>
    <dbReference type="NCBI Taxonomy" id="94128"/>
    <lineage>
        <taxon>Eukaryota</taxon>
        <taxon>Metazoa</taxon>
        <taxon>Ecdysozoa</taxon>
        <taxon>Arthropoda</taxon>
        <taxon>Hexapoda</taxon>
        <taxon>Insecta</taxon>
        <taxon>Pterygota</taxon>
        <taxon>Neoptera</taxon>
        <taxon>Endopterygota</taxon>
        <taxon>Hymenoptera</taxon>
        <taxon>Apocrita</taxon>
        <taxon>Aculeata</taxon>
        <taxon>Apoidea</taxon>
        <taxon>Anthophila</taxon>
        <taxon>Apidae</taxon>
        <taxon>Apis</taxon>
    </lineage>
</organism>
<proteinExistence type="inferred from homology"/>
<dbReference type="PRINTS" id="PR01610">
    <property type="entry name" value="CD36ANTIGEN"/>
</dbReference>
<evidence type="ECO:0000313" key="15">
    <source>
        <dbReference type="Proteomes" id="UP000242457"/>
    </source>
</evidence>
<evidence type="ECO:0000256" key="2">
    <source>
        <dbReference type="ARBA" id="ARBA00010532"/>
    </source>
</evidence>
<keyword evidence="5 13" id="KW-0812">Transmembrane</keyword>
<dbReference type="GO" id="GO:0005886">
    <property type="term" value="C:plasma membrane"/>
    <property type="evidence" value="ECO:0007669"/>
    <property type="project" value="UniProtKB-SubCell"/>
</dbReference>
<dbReference type="EMBL" id="KZ288262">
    <property type="protein sequence ID" value="PBC30417.1"/>
    <property type="molecule type" value="Genomic_DNA"/>
</dbReference>
<dbReference type="GO" id="GO:0007608">
    <property type="term" value="P:sensory perception of smell"/>
    <property type="evidence" value="ECO:0007669"/>
    <property type="project" value="UniProtKB-KW"/>
</dbReference>
<dbReference type="Pfam" id="PF01130">
    <property type="entry name" value="CD36"/>
    <property type="match status" value="1"/>
</dbReference>
<evidence type="ECO:0000256" key="1">
    <source>
        <dbReference type="ARBA" id="ARBA00004651"/>
    </source>
</evidence>
<evidence type="ECO:0000256" key="10">
    <source>
        <dbReference type="ARBA" id="ARBA00023170"/>
    </source>
</evidence>
<keyword evidence="9 12" id="KW-1015">Disulfide bond</keyword>
<comment type="similarity">
    <text evidence="2">Belongs to the CD36 family.</text>
</comment>
<evidence type="ECO:0000256" key="9">
    <source>
        <dbReference type="ARBA" id="ARBA00023157"/>
    </source>
</evidence>
<keyword evidence="6" id="KW-0552">Olfaction</keyword>
<evidence type="ECO:0000256" key="12">
    <source>
        <dbReference type="PIRSR" id="PIRSR605428-52"/>
    </source>
</evidence>